<dbReference type="SMART" id="SM00513">
    <property type="entry name" value="SAP"/>
    <property type="match status" value="1"/>
</dbReference>
<accession>A0A6C0JLC8</accession>
<organism evidence="2">
    <name type="scientific">viral metagenome</name>
    <dbReference type="NCBI Taxonomy" id="1070528"/>
    <lineage>
        <taxon>unclassified sequences</taxon>
        <taxon>metagenomes</taxon>
        <taxon>organismal metagenomes</taxon>
    </lineage>
</organism>
<dbReference type="InterPro" id="IPR003034">
    <property type="entry name" value="SAP_dom"/>
</dbReference>
<reference evidence="2" key="1">
    <citation type="journal article" date="2020" name="Nature">
        <title>Giant virus diversity and host interactions through global metagenomics.</title>
        <authorList>
            <person name="Schulz F."/>
            <person name="Roux S."/>
            <person name="Paez-Espino D."/>
            <person name="Jungbluth S."/>
            <person name="Walsh D.A."/>
            <person name="Denef V.J."/>
            <person name="McMahon K.D."/>
            <person name="Konstantinidis K.T."/>
            <person name="Eloe-Fadrosh E.A."/>
            <person name="Kyrpides N.C."/>
            <person name="Woyke T."/>
        </authorList>
    </citation>
    <scope>NUCLEOTIDE SEQUENCE</scope>
    <source>
        <strain evidence="2">GVMAG-M-3300027736-24</strain>
    </source>
</reference>
<name>A0A6C0JLC8_9ZZZZ</name>
<dbReference type="Gene3D" id="1.10.720.30">
    <property type="entry name" value="SAP domain"/>
    <property type="match status" value="1"/>
</dbReference>
<sequence>MYLKKLYNNNYREMDSKYETVICNKRIYDYYKKNTGINIETMNIILLDFIEQLSTDMTALLQNTFQGQIMSEVRDMKQQLTSLQDSLFTKIIKTNEEFIEKTKLVISVSTNDNKEYISQLLNKNTDSFIERLNLIIPKGNEDINKKIQEQLSFVHKSLQVDIQQYLTKNDAPLNEFISSFDSKLSTIQQPLFSFITNQGQIITDVKDIKHSVSILQDSINSTLQENNRNFLDTTKLVISSINNENTEKITALLNTNIENYIERIRTSLPVMHEELSRKIQDHLNMSQKTIQCDLQQYLITHSETNLQDFLLSFDSKLSLIQQPLFNLIHSNQDHITTKLGSVKEDMALSKSTSDKLYTEMSEYLNKYKISSQFKGACSEKDLERILIDMFPEDEIINTTGETASGDFILKRNNEEYIMFETKSYQTNVDTKETDKFMRDVSNKKLHSIMMSQYTGIVGKKPYTIEINEYGCILIYLHNVNFSQDKIKQAVYIIDNMSPKIKKITQEEIENGIIIDKEILNKINSEFILFLEKKEKLKDFLKEQHKSACVQIDSLDMPDLSKFLDDKSGISKKMKMYCHCGFGCDNAKQLSNHKRYKHANEKKNEEPINTLVSMKHDVDEVLPEKNEFNNMNLSQLKEECKKRGLNISGKKRDDLIQLLTKND</sequence>
<dbReference type="Pfam" id="PF02037">
    <property type="entry name" value="SAP"/>
    <property type="match status" value="1"/>
</dbReference>
<evidence type="ECO:0000259" key="1">
    <source>
        <dbReference type="SMART" id="SM00513"/>
    </source>
</evidence>
<feature type="domain" description="SAP" evidence="1">
    <location>
        <begin position="627"/>
        <end position="662"/>
    </location>
</feature>
<dbReference type="AlphaFoldDB" id="A0A6C0JLC8"/>
<proteinExistence type="predicted"/>
<dbReference type="SUPFAM" id="SSF68906">
    <property type="entry name" value="SAP domain"/>
    <property type="match status" value="1"/>
</dbReference>
<dbReference type="EMBL" id="MN740421">
    <property type="protein sequence ID" value="QHU05841.1"/>
    <property type="molecule type" value="Genomic_DNA"/>
</dbReference>
<protein>
    <recommendedName>
        <fullName evidence="1">SAP domain-containing protein</fullName>
    </recommendedName>
</protein>
<dbReference type="InterPro" id="IPR036361">
    <property type="entry name" value="SAP_dom_sf"/>
</dbReference>
<evidence type="ECO:0000313" key="2">
    <source>
        <dbReference type="EMBL" id="QHU05841.1"/>
    </source>
</evidence>